<keyword evidence="5" id="KW-1185">Reference proteome</keyword>
<protein>
    <submittedName>
        <fullName evidence="4">N-acetyl-alpha-D-glucosaminyl-diphospho-ditrans, octacis-undecaprenol 4-epimerase</fullName>
    </submittedName>
</protein>
<feature type="domain" description="NAD-dependent epimerase/dehydratase" evidence="3">
    <location>
        <begin position="19"/>
        <end position="198"/>
    </location>
</feature>
<dbReference type="Proteomes" id="UP001320326">
    <property type="component" value="Chromosome"/>
</dbReference>
<reference evidence="4 5" key="1">
    <citation type="journal article" date="2022" name="Int. J. Syst. Evol. Microbiol.">
        <title>&lt;i&gt;Sideroxyarcus emersonii&lt;/i&gt; gen. nov. sp. nov., a neutrophilic, microaerobic iron- and thiosulfate-oxidizing bacterium isolated from iron-rich wetland sediment.</title>
        <authorList>
            <person name="Kato S."/>
            <person name="Itoh T."/>
            <person name="Iino T."/>
            <person name="Ohkuma M."/>
        </authorList>
    </citation>
    <scope>NUCLEOTIDE SEQUENCE [LARGE SCALE GENOMIC DNA]</scope>
    <source>
        <strain evidence="4 5">MIZ01</strain>
    </source>
</reference>
<proteinExistence type="inferred from homology"/>
<accession>A0AAN1XC73</accession>
<dbReference type="SUPFAM" id="SSF51735">
    <property type="entry name" value="NAD(P)-binding Rossmann-fold domains"/>
    <property type="match status" value="1"/>
</dbReference>
<dbReference type="EMBL" id="AP023423">
    <property type="protein sequence ID" value="BCK88827.1"/>
    <property type="molecule type" value="Genomic_DNA"/>
</dbReference>
<evidence type="ECO:0000313" key="5">
    <source>
        <dbReference type="Proteomes" id="UP001320326"/>
    </source>
</evidence>
<name>A0AAN1XC73_9PROT</name>
<organism evidence="4 5">
    <name type="scientific">Sideroxyarcus emersonii</name>
    <dbReference type="NCBI Taxonomy" id="2764705"/>
    <lineage>
        <taxon>Bacteria</taxon>
        <taxon>Pseudomonadati</taxon>
        <taxon>Pseudomonadota</taxon>
        <taxon>Betaproteobacteria</taxon>
        <taxon>Nitrosomonadales</taxon>
        <taxon>Gallionellaceae</taxon>
        <taxon>Sideroxyarcus</taxon>
    </lineage>
</organism>
<dbReference type="InterPro" id="IPR036291">
    <property type="entry name" value="NAD(P)-bd_dom_sf"/>
</dbReference>
<dbReference type="Pfam" id="PF01370">
    <property type="entry name" value="Epimerase"/>
    <property type="match status" value="1"/>
</dbReference>
<dbReference type="Gene3D" id="3.40.50.720">
    <property type="entry name" value="NAD(P)-binding Rossmann-like Domain"/>
    <property type="match status" value="1"/>
</dbReference>
<comment type="similarity">
    <text evidence="2">Belongs to the NAD(P)-dependent epimerase/dehydratase family.</text>
</comment>
<dbReference type="KEGG" id="seme:MIZ01_2633"/>
<comment type="pathway">
    <text evidence="1">Bacterial outer membrane biogenesis; LPS O-antigen biosynthesis.</text>
</comment>
<dbReference type="AlphaFoldDB" id="A0AAN1XC73"/>
<gene>
    <name evidence="4" type="ORF">MIZ01_2633</name>
</gene>
<evidence type="ECO:0000313" key="4">
    <source>
        <dbReference type="EMBL" id="BCK88827.1"/>
    </source>
</evidence>
<sequence>MRGGVDTSLRGCEIVRIPDISADTDWANALSGVATVIHLAARVHVMHEKAPNALAEFRKVNVAGTERLARSAAANGVRRLVYVSSIKVNGESTHGDHRFAESDVPLPQDPYGISKYEAELALHRIADETGLEVVILRPPLIYGAGVKGNFAHMLKILAKRIPLPLASVRNQRSLVYVGNMVDALIACAAHPAAAGQTYLVSDGEDVSTPDLLRRLGVAMECSAKLFPCPSSWLRLAGLITGKSEQIGRLQESLRIDSVKIRRQLNWNPPYSLQQGLQATAEWYRNTHS</sequence>
<evidence type="ECO:0000256" key="1">
    <source>
        <dbReference type="ARBA" id="ARBA00005125"/>
    </source>
</evidence>
<evidence type="ECO:0000259" key="3">
    <source>
        <dbReference type="Pfam" id="PF01370"/>
    </source>
</evidence>
<evidence type="ECO:0000256" key="2">
    <source>
        <dbReference type="ARBA" id="ARBA00007637"/>
    </source>
</evidence>
<dbReference type="PANTHER" id="PTHR43000">
    <property type="entry name" value="DTDP-D-GLUCOSE 4,6-DEHYDRATASE-RELATED"/>
    <property type="match status" value="1"/>
</dbReference>
<dbReference type="InterPro" id="IPR001509">
    <property type="entry name" value="Epimerase_deHydtase"/>
</dbReference>